<evidence type="ECO:0000313" key="2">
    <source>
        <dbReference type="Proteomes" id="UP000769157"/>
    </source>
</evidence>
<dbReference type="RefSeq" id="XP_046062435.1">
    <property type="nucleotide sequence ID" value="XM_046202572.1"/>
</dbReference>
<name>A0A9P8PA79_9ASCO</name>
<keyword evidence="2" id="KW-1185">Reference proteome</keyword>
<comment type="caution">
    <text evidence="1">The sequence shown here is derived from an EMBL/GenBank/DDBJ whole genome shotgun (WGS) entry which is preliminary data.</text>
</comment>
<evidence type="ECO:0000313" key="1">
    <source>
        <dbReference type="EMBL" id="KAH3668021.1"/>
    </source>
</evidence>
<dbReference type="EMBL" id="JAEUBE010000158">
    <property type="protein sequence ID" value="KAH3668021.1"/>
    <property type="molecule type" value="Genomic_DNA"/>
</dbReference>
<sequence>MPAFFKLVSVSFRALRIGGCGLICLSQTMIPTLTVSSSTDSFQGIGGTFASTSHGSASMMTLETSSKSSNVVKDLDQIRLLVRFFLAHDIFKLFGNMRSSEPNRSGDTFQVELVFQRNWNTIATTATMDSILNGRNLHSGSDSKVKNLDVSLEESSLICSVWAISTRIKLKATISNT</sequence>
<gene>
    <name evidence="1" type="ORF">OGAPHI_001775</name>
</gene>
<protein>
    <submittedName>
        <fullName evidence="1">Uncharacterized protein</fullName>
    </submittedName>
</protein>
<reference evidence="1" key="2">
    <citation type="submission" date="2021-01" db="EMBL/GenBank/DDBJ databases">
        <authorList>
            <person name="Schikora-Tamarit M.A."/>
        </authorList>
    </citation>
    <scope>NUCLEOTIDE SEQUENCE</scope>
    <source>
        <strain evidence="1">CBS6075</strain>
    </source>
</reference>
<reference evidence="1" key="1">
    <citation type="journal article" date="2021" name="Open Biol.">
        <title>Shared evolutionary footprints suggest mitochondrial oxidative damage underlies multiple complex I losses in fungi.</title>
        <authorList>
            <person name="Schikora-Tamarit M.A."/>
            <person name="Marcet-Houben M."/>
            <person name="Nosek J."/>
            <person name="Gabaldon T."/>
        </authorList>
    </citation>
    <scope>NUCLEOTIDE SEQUENCE</scope>
    <source>
        <strain evidence="1">CBS6075</strain>
    </source>
</reference>
<dbReference type="GeneID" id="70233742"/>
<dbReference type="AlphaFoldDB" id="A0A9P8PA79"/>
<dbReference type="Proteomes" id="UP000769157">
    <property type="component" value="Unassembled WGS sequence"/>
</dbReference>
<organism evidence="1 2">
    <name type="scientific">Ogataea philodendri</name>
    <dbReference type="NCBI Taxonomy" id="1378263"/>
    <lineage>
        <taxon>Eukaryota</taxon>
        <taxon>Fungi</taxon>
        <taxon>Dikarya</taxon>
        <taxon>Ascomycota</taxon>
        <taxon>Saccharomycotina</taxon>
        <taxon>Pichiomycetes</taxon>
        <taxon>Pichiales</taxon>
        <taxon>Pichiaceae</taxon>
        <taxon>Ogataea</taxon>
    </lineage>
</organism>
<proteinExistence type="predicted"/>
<accession>A0A9P8PA79</accession>